<dbReference type="Pfam" id="PF01106">
    <property type="entry name" value="NifU"/>
    <property type="match status" value="1"/>
</dbReference>
<evidence type="ECO:0000313" key="2">
    <source>
        <dbReference type="EMBL" id="PIP46350.1"/>
    </source>
</evidence>
<dbReference type="Gene3D" id="3.30.300.130">
    <property type="entry name" value="Fe-S cluster assembly (FSCA)"/>
    <property type="match status" value="1"/>
</dbReference>
<dbReference type="GO" id="GO:0051536">
    <property type="term" value="F:iron-sulfur cluster binding"/>
    <property type="evidence" value="ECO:0007669"/>
    <property type="project" value="InterPro"/>
</dbReference>
<reference evidence="2 3" key="1">
    <citation type="submission" date="2017-09" db="EMBL/GenBank/DDBJ databases">
        <title>Depth-based differentiation of microbial function through sediment-hosted aquifers and enrichment of novel symbionts in the deep terrestrial subsurface.</title>
        <authorList>
            <person name="Probst A.J."/>
            <person name="Ladd B."/>
            <person name="Jarett J.K."/>
            <person name="Geller-Mcgrath D.E."/>
            <person name="Sieber C.M."/>
            <person name="Emerson J.B."/>
            <person name="Anantharaman K."/>
            <person name="Thomas B.C."/>
            <person name="Malmstrom R."/>
            <person name="Stieglmeier M."/>
            <person name="Klingl A."/>
            <person name="Woyke T."/>
            <person name="Ryan C.M."/>
            <person name="Banfield J.F."/>
        </authorList>
    </citation>
    <scope>NUCLEOTIDE SEQUENCE [LARGE SCALE GENOMIC DNA]</scope>
    <source>
        <strain evidence="2">CG23_combo_of_CG06-09_8_20_14_all_42_19</strain>
    </source>
</reference>
<proteinExistence type="predicted"/>
<dbReference type="EMBL" id="PCSK01000018">
    <property type="protein sequence ID" value="PIP46350.1"/>
    <property type="molecule type" value="Genomic_DNA"/>
</dbReference>
<comment type="caution">
    <text evidence="2">The sequence shown here is derived from an EMBL/GenBank/DDBJ whole genome shotgun (WGS) entry which is preliminary data.</text>
</comment>
<organism evidence="2 3">
    <name type="scientific">Candidatus Colwellbacteria bacterium CG23_combo_of_CG06-09_8_20_14_all_42_19</name>
    <dbReference type="NCBI Taxonomy" id="1974541"/>
    <lineage>
        <taxon>Bacteria</taxon>
        <taxon>Candidatus Colwelliibacteriota</taxon>
    </lineage>
</organism>
<name>A0A2H0AND0_9BACT</name>
<dbReference type="InterPro" id="IPR034904">
    <property type="entry name" value="FSCA_dom_sf"/>
</dbReference>
<accession>A0A2H0AND0</accession>
<sequence length="82" mass="9129">MAAKRDNQKKIENKVKAVLKKVRPYIQMHGGDVKLIDLKDDTVFLEISGACAGCPLADLTYNKMICALIKEEAPEIKKVILT</sequence>
<evidence type="ECO:0000313" key="3">
    <source>
        <dbReference type="Proteomes" id="UP000230007"/>
    </source>
</evidence>
<dbReference type="InterPro" id="IPR001075">
    <property type="entry name" value="NIF_FeS_clus_asmbl_NifU_C"/>
</dbReference>
<feature type="domain" description="NIF system FeS cluster assembly NifU C-terminal" evidence="1">
    <location>
        <begin position="15"/>
        <end position="80"/>
    </location>
</feature>
<dbReference type="GO" id="GO:0005506">
    <property type="term" value="F:iron ion binding"/>
    <property type="evidence" value="ECO:0007669"/>
    <property type="project" value="InterPro"/>
</dbReference>
<protein>
    <recommendedName>
        <fullName evidence="1">NIF system FeS cluster assembly NifU C-terminal domain-containing protein</fullName>
    </recommendedName>
</protein>
<dbReference type="SUPFAM" id="SSF117916">
    <property type="entry name" value="Fe-S cluster assembly (FSCA) domain-like"/>
    <property type="match status" value="1"/>
</dbReference>
<dbReference type="Proteomes" id="UP000230007">
    <property type="component" value="Unassembled WGS sequence"/>
</dbReference>
<gene>
    <name evidence="2" type="ORF">COX15_00895</name>
</gene>
<dbReference type="PANTHER" id="PTHR11178">
    <property type="entry name" value="IRON-SULFUR CLUSTER SCAFFOLD PROTEIN NFU-RELATED"/>
    <property type="match status" value="1"/>
</dbReference>
<dbReference type="GO" id="GO:0016226">
    <property type="term" value="P:iron-sulfur cluster assembly"/>
    <property type="evidence" value="ECO:0007669"/>
    <property type="project" value="InterPro"/>
</dbReference>
<dbReference type="AlphaFoldDB" id="A0A2H0AND0"/>
<evidence type="ECO:0000259" key="1">
    <source>
        <dbReference type="Pfam" id="PF01106"/>
    </source>
</evidence>